<evidence type="ECO:0000256" key="4">
    <source>
        <dbReference type="ARBA" id="ARBA00014813"/>
    </source>
</evidence>
<dbReference type="PANTHER" id="PTHR19265:SF0">
    <property type="entry name" value="MEIOSIS-SPECIFIC NUCLEAR STRUCTURAL PROTEIN 1"/>
    <property type="match status" value="1"/>
</dbReference>
<dbReference type="GO" id="GO:0051321">
    <property type="term" value="P:meiotic cell cycle"/>
    <property type="evidence" value="ECO:0007669"/>
    <property type="project" value="UniProtKB-KW"/>
</dbReference>
<sequence>MEEEIRKKQEAERIAKKWAMLDRMNLDTINREKRAERRALSRRLYQESSQAQYAKGFTKAQEAVEWRRKEVMQDVSLAQQILSDRIKEDQEMNQRRVLRGNQELQELESRIKQAYIKKELCTQLEAKRAEKIKHELERQEDIYRLNAVQDALKVHDEQRRIEEERKKREYREFLQEQMIDKHKQKVEQYKATLEDRAIMEDAIKAAEENDKKEEEHRLKKIEEVKQDIDEYYRSRQVWLMKEKEKEEDEERKIKEYLEEKFRKEKELQDEARKREEERLKLNAAVIKVMTESSSRRAEEDRINQILLDEDSRQKVEAKIKAEYDKKMRMRQELRDVFTKQIDEKLHAMEEERKYDMEYCEQMFKQIEENNRLDRELQQKKKLKNVQYAEELKQVIEDRDKVRQRDLYRRIGEYHASVKENQEKMKEIEEERICLLKEHSPQLLGFLPKGLLRQVDLPRLDPQVQAFYNYKK</sequence>
<evidence type="ECO:0000256" key="3">
    <source>
        <dbReference type="ARBA" id="ARBA00009158"/>
    </source>
</evidence>
<evidence type="ECO:0000256" key="12">
    <source>
        <dbReference type="ARBA" id="ARBA00023273"/>
    </source>
</evidence>
<evidence type="ECO:0000256" key="2">
    <source>
        <dbReference type="ARBA" id="ARBA00004611"/>
    </source>
</evidence>
<keyword evidence="17" id="KW-1185">Reference proteome</keyword>
<feature type="coiled-coil region" evidence="14">
    <location>
        <begin position="189"/>
        <end position="284"/>
    </location>
</feature>
<accession>A0AAW1D3X1</accession>
<dbReference type="AlphaFoldDB" id="A0AAW1D3X1"/>
<evidence type="ECO:0000256" key="7">
    <source>
        <dbReference type="ARBA" id="ARBA00023054"/>
    </source>
</evidence>
<dbReference type="GO" id="GO:0005634">
    <property type="term" value="C:nucleus"/>
    <property type="evidence" value="ECO:0007669"/>
    <property type="project" value="UniProtKB-SubCell"/>
</dbReference>
<name>A0AAW1D3X1_9HEMI</name>
<evidence type="ECO:0000313" key="17">
    <source>
        <dbReference type="Proteomes" id="UP001461498"/>
    </source>
</evidence>
<evidence type="ECO:0000313" key="16">
    <source>
        <dbReference type="EMBL" id="KAK9504430.1"/>
    </source>
</evidence>
<dbReference type="GO" id="GO:0031514">
    <property type="term" value="C:motile cilium"/>
    <property type="evidence" value="ECO:0007669"/>
    <property type="project" value="TreeGrafter"/>
</dbReference>
<dbReference type="InterPro" id="IPR043597">
    <property type="entry name" value="TPH_dom"/>
</dbReference>
<evidence type="ECO:0000256" key="11">
    <source>
        <dbReference type="ARBA" id="ARBA00023254"/>
    </source>
</evidence>
<keyword evidence="6" id="KW-0282">Flagellum</keyword>
<dbReference type="EMBL" id="JAPXFL010000007">
    <property type="protein sequence ID" value="KAK9504430.1"/>
    <property type="molecule type" value="Genomic_DNA"/>
</dbReference>
<evidence type="ECO:0000256" key="9">
    <source>
        <dbReference type="ARBA" id="ARBA00023212"/>
    </source>
</evidence>
<feature type="domain" description="Trichohyalin-plectin-homology" evidence="15">
    <location>
        <begin position="101"/>
        <end position="448"/>
    </location>
</feature>
<proteinExistence type="inferred from homology"/>
<evidence type="ECO:0000256" key="5">
    <source>
        <dbReference type="ARBA" id="ARBA00022490"/>
    </source>
</evidence>
<evidence type="ECO:0000256" key="10">
    <source>
        <dbReference type="ARBA" id="ARBA00023242"/>
    </source>
</evidence>
<keyword evidence="11" id="KW-0469">Meiosis</keyword>
<dbReference type="Proteomes" id="UP001461498">
    <property type="component" value="Unassembled WGS sequence"/>
</dbReference>
<keyword evidence="8" id="KW-0969">Cilium</keyword>
<gene>
    <name evidence="16" type="ORF">O3M35_010764</name>
</gene>
<dbReference type="PANTHER" id="PTHR19265">
    <property type="entry name" value="MEIOSIS-SPECIFIC NUCLEAR STRUCTURAL PROTEIN 1"/>
    <property type="match status" value="1"/>
</dbReference>
<keyword evidence="9" id="KW-0206">Cytoskeleton</keyword>
<keyword evidence="5" id="KW-0963">Cytoplasm</keyword>
<organism evidence="16 17">
    <name type="scientific">Rhynocoris fuscipes</name>
    <dbReference type="NCBI Taxonomy" id="488301"/>
    <lineage>
        <taxon>Eukaryota</taxon>
        <taxon>Metazoa</taxon>
        <taxon>Ecdysozoa</taxon>
        <taxon>Arthropoda</taxon>
        <taxon>Hexapoda</taxon>
        <taxon>Insecta</taxon>
        <taxon>Pterygota</taxon>
        <taxon>Neoptera</taxon>
        <taxon>Paraneoptera</taxon>
        <taxon>Hemiptera</taxon>
        <taxon>Heteroptera</taxon>
        <taxon>Panheteroptera</taxon>
        <taxon>Cimicomorpha</taxon>
        <taxon>Reduviidae</taxon>
        <taxon>Harpactorinae</taxon>
        <taxon>Harpactorini</taxon>
        <taxon>Rhynocoris</taxon>
    </lineage>
</organism>
<dbReference type="Pfam" id="PF13868">
    <property type="entry name" value="TPH"/>
    <property type="match status" value="1"/>
</dbReference>
<evidence type="ECO:0000256" key="6">
    <source>
        <dbReference type="ARBA" id="ARBA00022846"/>
    </source>
</evidence>
<reference evidence="16 17" key="1">
    <citation type="submission" date="2022-12" db="EMBL/GenBank/DDBJ databases">
        <title>Chromosome-level genome assembly of true bugs.</title>
        <authorList>
            <person name="Ma L."/>
            <person name="Li H."/>
        </authorList>
    </citation>
    <scope>NUCLEOTIDE SEQUENCE [LARGE SCALE GENOMIC DNA]</scope>
    <source>
        <strain evidence="16">Lab_2022b</strain>
    </source>
</reference>
<dbReference type="InterPro" id="IPR026504">
    <property type="entry name" value="MNS1"/>
</dbReference>
<keyword evidence="7 14" id="KW-0175">Coiled coil</keyword>
<comment type="function">
    <text evidence="13">Microtubule inner protein (MIP) part of the dynein-decorated doublet microtubules (DMTs) in cilia axoneme, which is required for motile cilia beating. May play a role in the control of meiotic division and germ cell differentiation through regulation of pairing and recombination during meiosis. Required for sperm flagella assembly. May play a role in the assembly and function of the outer dynein arm-docking complex (ODA-DC). ODA-DC mediates outer dynein arms (ODA) binding onto the axonemal doublet microtubules.</text>
</comment>
<evidence type="ECO:0000256" key="1">
    <source>
        <dbReference type="ARBA" id="ARBA00004123"/>
    </source>
</evidence>
<keyword evidence="10" id="KW-0539">Nucleus</keyword>
<feature type="coiled-coil region" evidence="14">
    <location>
        <begin position="97"/>
        <end position="146"/>
    </location>
</feature>
<keyword evidence="12" id="KW-0966">Cell projection</keyword>
<comment type="similarity">
    <text evidence="3">Belongs to the MNS1 family.</text>
</comment>
<feature type="coiled-coil region" evidence="14">
    <location>
        <begin position="384"/>
        <end position="437"/>
    </location>
</feature>
<protein>
    <recommendedName>
        <fullName evidence="4">Meiosis-specific nuclear structural protein 1</fullName>
    </recommendedName>
</protein>
<evidence type="ECO:0000256" key="13">
    <source>
        <dbReference type="ARBA" id="ARBA00046114"/>
    </source>
</evidence>
<comment type="caution">
    <text evidence="16">The sequence shown here is derived from an EMBL/GenBank/DDBJ whole genome shotgun (WGS) entry which is preliminary data.</text>
</comment>
<evidence type="ECO:0000256" key="14">
    <source>
        <dbReference type="SAM" id="Coils"/>
    </source>
</evidence>
<evidence type="ECO:0000256" key="8">
    <source>
        <dbReference type="ARBA" id="ARBA00023069"/>
    </source>
</evidence>
<comment type="subcellular location">
    <subcellularLocation>
        <location evidence="2">Cytoplasm</location>
        <location evidence="2">Cytoskeleton</location>
        <location evidence="2">Flagellum axoneme</location>
    </subcellularLocation>
    <subcellularLocation>
        <location evidence="1">Nucleus</location>
    </subcellularLocation>
</comment>
<evidence type="ECO:0000259" key="15">
    <source>
        <dbReference type="Pfam" id="PF13868"/>
    </source>
</evidence>
<dbReference type="GO" id="GO:0044782">
    <property type="term" value="P:cilium organization"/>
    <property type="evidence" value="ECO:0007669"/>
    <property type="project" value="TreeGrafter"/>
</dbReference>